<evidence type="ECO:0000313" key="2">
    <source>
        <dbReference type="Proteomes" id="UP000828941"/>
    </source>
</evidence>
<dbReference type="EMBL" id="CM039427">
    <property type="protein sequence ID" value="KAI4353042.1"/>
    <property type="molecule type" value="Genomic_DNA"/>
</dbReference>
<proteinExistence type="predicted"/>
<reference evidence="1 2" key="1">
    <citation type="journal article" date="2022" name="DNA Res.">
        <title>Chromosomal-level genome assembly of the orchid tree Bauhinia variegata (Leguminosae; Cercidoideae) supports the allotetraploid origin hypothesis of Bauhinia.</title>
        <authorList>
            <person name="Zhong Y."/>
            <person name="Chen Y."/>
            <person name="Zheng D."/>
            <person name="Pang J."/>
            <person name="Liu Y."/>
            <person name="Luo S."/>
            <person name="Meng S."/>
            <person name="Qian L."/>
            <person name="Wei D."/>
            <person name="Dai S."/>
            <person name="Zhou R."/>
        </authorList>
    </citation>
    <scope>NUCLEOTIDE SEQUENCE [LARGE SCALE GENOMIC DNA]</scope>
    <source>
        <strain evidence="1">BV-YZ2020</strain>
    </source>
</reference>
<name>A0ACB9PZ17_BAUVA</name>
<accession>A0ACB9PZ17</accession>
<protein>
    <submittedName>
        <fullName evidence="1">Uncharacterized protein</fullName>
    </submittedName>
</protein>
<keyword evidence="2" id="KW-1185">Reference proteome</keyword>
<organism evidence="1 2">
    <name type="scientific">Bauhinia variegata</name>
    <name type="common">Purple orchid tree</name>
    <name type="synonym">Phanera variegata</name>
    <dbReference type="NCBI Taxonomy" id="167791"/>
    <lineage>
        <taxon>Eukaryota</taxon>
        <taxon>Viridiplantae</taxon>
        <taxon>Streptophyta</taxon>
        <taxon>Embryophyta</taxon>
        <taxon>Tracheophyta</taxon>
        <taxon>Spermatophyta</taxon>
        <taxon>Magnoliopsida</taxon>
        <taxon>eudicotyledons</taxon>
        <taxon>Gunneridae</taxon>
        <taxon>Pentapetalae</taxon>
        <taxon>rosids</taxon>
        <taxon>fabids</taxon>
        <taxon>Fabales</taxon>
        <taxon>Fabaceae</taxon>
        <taxon>Cercidoideae</taxon>
        <taxon>Cercideae</taxon>
        <taxon>Bauhiniinae</taxon>
        <taxon>Bauhinia</taxon>
    </lineage>
</organism>
<dbReference type="Proteomes" id="UP000828941">
    <property type="component" value="Chromosome 2"/>
</dbReference>
<comment type="caution">
    <text evidence="1">The sequence shown here is derived from an EMBL/GenBank/DDBJ whole genome shotgun (WGS) entry which is preliminary data.</text>
</comment>
<sequence length="107" mass="12650">MWSSKLNRVIDMMNTNGFRWDDIRKCVMVDRNQVLLEYLEKHPKVGNHVNKEFERLQGIFGKDQANGHGAESAVYTMERENVEIDNNDEETWLQHNNSPLLLQYRSL</sequence>
<gene>
    <name evidence="1" type="ORF">L6164_002020</name>
</gene>
<evidence type="ECO:0000313" key="1">
    <source>
        <dbReference type="EMBL" id="KAI4353042.1"/>
    </source>
</evidence>